<feature type="domain" description="TM2" evidence="6">
    <location>
        <begin position="49"/>
        <end position="94"/>
    </location>
</feature>
<comment type="subcellular location">
    <subcellularLocation>
        <location evidence="1">Membrane</location>
        <topology evidence="1">Multi-pass membrane protein</topology>
    </subcellularLocation>
</comment>
<gene>
    <name evidence="7" type="ORF">PJIAN_4677</name>
</gene>
<proteinExistence type="predicted"/>
<dbReference type="InterPro" id="IPR007829">
    <property type="entry name" value="TM2"/>
</dbReference>
<evidence type="ECO:0000313" key="7">
    <source>
        <dbReference type="EMBL" id="GAT64128.1"/>
    </source>
</evidence>
<dbReference type="GO" id="GO:0016020">
    <property type="term" value="C:membrane"/>
    <property type="evidence" value="ECO:0007669"/>
    <property type="project" value="UniProtKB-SubCell"/>
</dbReference>
<organism evidence="7 8">
    <name type="scientific">Paludibacter jiangxiensis</name>
    <dbReference type="NCBI Taxonomy" id="681398"/>
    <lineage>
        <taxon>Bacteria</taxon>
        <taxon>Pseudomonadati</taxon>
        <taxon>Bacteroidota</taxon>
        <taxon>Bacteroidia</taxon>
        <taxon>Bacteroidales</taxon>
        <taxon>Paludibacteraceae</taxon>
        <taxon>Paludibacter</taxon>
    </lineage>
</organism>
<dbReference type="Proteomes" id="UP000076586">
    <property type="component" value="Unassembled WGS sequence"/>
</dbReference>
<keyword evidence="3 5" id="KW-1133">Transmembrane helix</keyword>
<dbReference type="RefSeq" id="WP_068705939.1">
    <property type="nucleotide sequence ID" value="NZ_BDCR01000004.1"/>
</dbReference>
<evidence type="ECO:0000313" key="8">
    <source>
        <dbReference type="Proteomes" id="UP000076586"/>
    </source>
</evidence>
<feature type="transmembrane region" description="Helical" evidence="5">
    <location>
        <begin position="50"/>
        <end position="69"/>
    </location>
</feature>
<sequence length="120" mass="13772">MDQQKLFMMLPGMQPDELIFIQTLTEDMTENQQQQFISLYAGRRKEQQTMLIMTLIGFLGVAGLQRFMLGEIGMGILYFLTGGLCCIGTIIDLINIREMTFRYNKNQAAEVATMIMSMKR</sequence>
<reference evidence="8" key="2">
    <citation type="journal article" date="2017" name="Genome Announc.">
        <title>Draft genome sequence of Paludibacter jiangxiensis NM7(T), a propionate-producing fermentative bacterium.</title>
        <authorList>
            <person name="Qiu Y.-L."/>
            <person name="Tourlousse D.M."/>
            <person name="Matsuura N."/>
            <person name="Ohashi A."/>
            <person name="Sekiguchi Y."/>
        </authorList>
    </citation>
    <scope>NUCLEOTIDE SEQUENCE [LARGE SCALE GENOMIC DNA]</scope>
    <source>
        <strain evidence="8">NM7</strain>
    </source>
</reference>
<dbReference type="Pfam" id="PF05154">
    <property type="entry name" value="TM2"/>
    <property type="match status" value="1"/>
</dbReference>
<feature type="transmembrane region" description="Helical" evidence="5">
    <location>
        <begin position="75"/>
        <end position="96"/>
    </location>
</feature>
<keyword evidence="2 5" id="KW-0812">Transmembrane</keyword>
<dbReference type="EMBL" id="BDCR01000004">
    <property type="protein sequence ID" value="GAT64128.1"/>
    <property type="molecule type" value="Genomic_DNA"/>
</dbReference>
<reference evidence="8" key="1">
    <citation type="submission" date="2016-04" db="EMBL/GenBank/DDBJ databases">
        <title>Draft genome sequence of Paludibacter jiangxiensis strain NM7.</title>
        <authorList>
            <person name="Qiu Y."/>
            <person name="Matsuura N."/>
            <person name="Ohashi A."/>
            <person name="Tourlousse M.D."/>
            <person name="Sekiguchi Y."/>
        </authorList>
    </citation>
    <scope>NUCLEOTIDE SEQUENCE [LARGE SCALE GENOMIC DNA]</scope>
    <source>
        <strain evidence="8">NM7</strain>
    </source>
</reference>
<accession>A0A171AQQ7</accession>
<name>A0A171AQQ7_9BACT</name>
<evidence type="ECO:0000259" key="6">
    <source>
        <dbReference type="Pfam" id="PF05154"/>
    </source>
</evidence>
<keyword evidence="4 5" id="KW-0472">Membrane</keyword>
<comment type="caution">
    <text evidence="7">The sequence shown here is derived from an EMBL/GenBank/DDBJ whole genome shotgun (WGS) entry which is preliminary data.</text>
</comment>
<dbReference type="STRING" id="681398.PJIAN_4677"/>
<evidence type="ECO:0000256" key="5">
    <source>
        <dbReference type="SAM" id="Phobius"/>
    </source>
</evidence>
<dbReference type="OrthoDB" id="9816361at2"/>
<evidence type="ECO:0000256" key="3">
    <source>
        <dbReference type="ARBA" id="ARBA00022989"/>
    </source>
</evidence>
<evidence type="ECO:0000256" key="1">
    <source>
        <dbReference type="ARBA" id="ARBA00004141"/>
    </source>
</evidence>
<protein>
    <submittedName>
        <fullName evidence="7">TM2 domain-containing protein</fullName>
    </submittedName>
</protein>
<keyword evidence="8" id="KW-1185">Reference proteome</keyword>
<dbReference type="AlphaFoldDB" id="A0A171AQQ7"/>
<evidence type="ECO:0000256" key="4">
    <source>
        <dbReference type="ARBA" id="ARBA00023136"/>
    </source>
</evidence>
<evidence type="ECO:0000256" key="2">
    <source>
        <dbReference type="ARBA" id="ARBA00022692"/>
    </source>
</evidence>